<keyword evidence="14" id="KW-1185">Reference proteome</keyword>
<gene>
    <name evidence="15" type="primary">LOC140703701</name>
</gene>
<dbReference type="InterPro" id="IPR007960">
    <property type="entry name" value="TAS2R"/>
</dbReference>
<keyword evidence="10 12" id="KW-0807">Transducer</keyword>
<feature type="transmembrane region" description="Helical" evidence="13">
    <location>
        <begin position="6"/>
        <end position="27"/>
    </location>
</feature>
<dbReference type="Pfam" id="PF05296">
    <property type="entry name" value="TAS2R"/>
    <property type="match status" value="1"/>
</dbReference>
<evidence type="ECO:0000256" key="10">
    <source>
        <dbReference type="ARBA" id="ARBA00023224"/>
    </source>
</evidence>
<dbReference type="PANTHER" id="PTHR11394:SF47">
    <property type="entry name" value="TASTE RECEPTOR TYPE 2 MEMBER 40"/>
    <property type="match status" value="1"/>
</dbReference>
<feature type="transmembrane region" description="Helical" evidence="13">
    <location>
        <begin position="80"/>
        <end position="106"/>
    </location>
</feature>
<keyword evidence="5 12" id="KW-0812">Transmembrane</keyword>
<keyword evidence="9 12" id="KW-0675">Receptor</keyword>
<evidence type="ECO:0000256" key="12">
    <source>
        <dbReference type="RuleBase" id="RU004424"/>
    </source>
</evidence>
<name>A0ABM5FCN0_9SAUR</name>
<evidence type="ECO:0000313" key="14">
    <source>
        <dbReference type="Proteomes" id="UP001652642"/>
    </source>
</evidence>
<organism evidence="14 15">
    <name type="scientific">Pogona vitticeps</name>
    <name type="common">central bearded dragon</name>
    <dbReference type="NCBI Taxonomy" id="103695"/>
    <lineage>
        <taxon>Eukaryota</taxon>
        <taxon>Metazoa</taxon>
        <taxon>Chordata</taxon>
        <taxon>Craniata</taxon>
        <taxon>Vertebrata</taxon>
        <taxon>Euteleostomi</taxon>
        <taxon>Lepidosauria</taxon>
        <taxon>Squamata</taxon>
        <taxon>Bifurcata</taxon>
        <taxon>Unidentata</taxon>
        <taxon>Episquamata</taxon>
        <taxon>Toxicofera</taxon>
        <taxon>Iguania</taxon>
        <taxon>Acrodonta</taxon>
        <taxon>Agamidae</taxon>
        <taxon>Amphibolurinae</taxon>
        <taxon>Pogona</taxon>
    </lineage>
</organism>
<sequence length="300" mass="33371">MPFLQVAAFLIAVADFALGGLISNGFLVTMTVMEWAKCKRLSSTGQLLLSVGLSNICATVPVATVLIIEKSDFADNLLFQIMFSFGISVIYFRFWLSAWLCVFYCIKIVNSTWSFILWCKQRISWLIPRLLVGSLLVSFLLSPFSDYTMPMHSRWSNVTGTITNGTQGKTEIDDLSSFRLLFLVTGNVCPFVVVLLCTILSVASLCRHLHHMTGGESGFQSFQTKAHIKAIGTLVSLLFLYILLHLAQTLPFAEILKVEIVPFFAKVMSILYSPVQAVILVLANPKLKCAAIQILKRTQI</sequence>
<reference evidence="15" key="2">
    <citation type="submission" date="2025-08" db="UniProtKB">
        <authorList>
            <consortium name="RefSeq"/>
        </authorList>
    </citation>
    <scope>IDENTIFICATION</scope>
</reference>
<evidence type="ECO:0000256" key="5">
    <source>
        <dbReference type="ARBA" id="ARBA00022692"/>
    </source>
</evidence>
<evidence type="ECO:0000256" key="4">
    <source>
        <dbReference type="ARBA" id="ARBA00022606"/>
    </source>
</evidence>
<dbReference type="SUPFAM" id="SSF81321">
    <property type="entry name" value="Family A G protein-coupled receptor-like"/>
    <property type="match status" value="1"/>
</dbReference>
<dbReference type="RefSeq" id="XP_072843165.1">
    <property type="nucleotide sequence ID" value="XM_072987064.1"/>
</dbReference>
<comment type="subcellular location">
    <subcellularLocation>
        <location evidence="1 12">Membrane</location>
        <topology evidence="1 12">Multi-pass membrane protein</topology>
    </subcellularLocation>
</comment>
<dbReference type="GeneID" id="140703701"/>
<dbReference type="Proteomes" id="UP001652642">
    <property type="component" value="Chromosome 2"/>
</dbReference>
<evidence type="ECO:0000256" key="7">
    <source>
        <dbReference type="ARBA" id="ARBA00023040"/>
    </source>
</evidence>
<evidence type="ECO:0000256" key="2">
    <source>
        <dbReference type="ARBA" id="ARBA00007376"/>
    </source>
</evidence>
<evidence type="ECO:0000256" key="9">
    <source>
        <dbReference type="ARBA" id="ARBA00023170"/>
    </source>
</evidence>
<comment type="similarity">
    <text evidence="2 11">Belongs to the G-protein coupled receptor T2R family.</text>
</comment>
<feature type="transmembrane region" description="Helical" evidence="13">
    <location>
        <begin position="47"/>
        <end position="68"/>
    </location>
</feature>
<evidence type="ECO:0000256" key="8">
    <source>
        <dbReference type="ARBA" id="ARBA00023136"/>
    </source>
</evidence>
<keyword evidence="3 12" id="KW-0919">Taste</keyword>
<evidence type="ECO:0000313" key="15">
    <source>
        <dbReference type="RefSeq" id="XP_072843165.1"/>
    </source>
</evidence>
<keyword evidence="7 12" id="KW-0297">G-protein coupled receptor</keyword>
<keyword evidence="6 13" id="KW-1133">Transmembrane helix</keyword>
<feature type="transmembrane region" description="Helical" evidence="13">
    <location>
        <begin position="226"/>
        <end position="248"/>
    </location>
</feature>
<evidence type="ECO:0000256" key="6">
    <source>
        <dbReference type="ARBA" id="ARBA00022989"/>
    </source>
</evidence>
<keyword evidence="8 12" id="KW-0472">Membrane</keyword>
<proteinExistence type="inferred from homology"/>
<dbReference type="PANTHER" id="PTHR11394">
    <property type="entry name" value="TASTE RECEPTOR TYPE 2"/>
    <property type="match status" value="1"/>
</dbReference>
<evidence type="ECO:0000256" key="3">
    <source>
        <dbReference type="ARBA" id="ARBA00022480"/>
    </source>
</evidence>
<feature type="transmembrane region" description="Helical" evidence="13">
    <location>
        <begin position="180"/>
        <end position="205"/>
    </location>
</feature>
<evidence type="ECO:0000256" key="1">
    <source>
        <dbReference type="ARBA" id="ARBA00004141"/>
    </source>
</evidence>
<evidence type="ECO:0000256" key="11">
    <source>
        <dbReference type="RuleBase" id="RU004423"/>
    </source>
</evidence>
<keyword evidence="4 12" id="KW-0716">Sensory transduction</keyword>
<accession>A0ABM5FCN0</accession>
<dbReference type="Gene3D" id="1.20.1070.10">
    <property type="entry name" value="Rhodopsin 7-helix transmembrane proteins"/>
    <property type="match status" value="1"/>
</dbReference>
<feature type="transmembrane region" description="Helical" evidence="13">
    <location>
        <begin position="260"/>
        <end position="283"/>
    </location>
</feature>
<feature type="transmembrane region" description="Helical" evidence="13">
    <location>
        <begin position="126"/>
        <end position="145"/>
    </location>
</feature>
<protein>
    <recommendedName>
        <fullName evidence="12">Taste receptor type 2</fullName>
    </recommendedName>
</protein>
<reference evidence="14" key="1">
    <citation type="submission" date="2025-05" db="UniProtKB">
        <authorList>
            <consortium name="RefSeq"/>
        </authorList>
    </citation>
    <scope>NUCLEOTIDE SEQUENCE [LARGE SCALE GENOMIC DNA]</scope>
</reference>
<evidence type="ECO:0000256" key="13">
    <source>
        <dbReference type="SAM" id="Phobius"/>
    </source>
</evidence>